<gene>
    <name evidence="2" type="ORF">A0H76_55</name>
</gene>
<keyword evidence="1" id="KW-0812">Transmembrane</keyword>
<evidence type="ECO:0000256" key="1">
    <source>
        <dbReference type="SAM" id="Phobius"/>
    </source>
</evidence>
<dbReference type="EMBL" id="LTAI01000880">
    <property type="protein sequence ID" value="ORD98242.1"/>
    <property type="molecule type" value="Genomic_DNA"/>
</dbReference>
<protein>
    <submittedName>
        <fullName evidence="2">Uncharacterized protein</fullName>
    </submittedName>
</protein>
<dbReference type="VEuPathDB" id="MicrosporidiaDB:HERIO_2522"/>
<proteinExistence type="predicted"/>
<sequence length="105" mass="12580">MWNLINYTVYPLAFNYVIGTLLKVLQFTAQVNPNPAKYLITDEEHKIATNYEMSKIKLSIVTEFFSFIKDLIMYQNIEKIYSFLTNFIYFKGFILLYFLYYIPVL</sequence>
<organism evidence="2 3">
    <name type="scientific">Hepatospora eriocheir</name>
    <dbReference type="NCBI Taxonomy" id="1081669"/>
    <lineage>
        <taxon>Eukaryota</taxon>
        <taxon>Fungi</taxon>
        <taxon>Fungi incertae sedis</taxon>
        <taxon>Microsporidia</taxon>
        <taxon>Hepatosporidae</taxon>
        <taxon>Hepatospora</taxon>
    </lineage>
</organism>
<evidence type="ECO:0000313" key="3">
    <source>
        <dbReference type="Proteomes" id="UP000192501"/>
    </source>
</evidence>
<reference evidence="2 3" key="1">
    <citation type="journal article" date="2017" name="Environ. Microbiol.">
        <title>Decay of the glycolytic pathway and adaptation to intranuclear parasitism within Enterocytozoonidae microsporidia.</title>
        <authorList>
            <person name="Wiredu Boakye D."/>
            <person name="Jaroenlak P."/>
            <person name="Prachumwat A."/>
            <person name="Williams T.A."/>
            <person name="Bateman K.S."/>
            <person name="Itsathitphaisarn O."/>
            <person name="Sritunyalucksana K."/>
            <person name="Paszkiewicz K.H."/>
            <person name="Moore K.A."/>
            <person name="Stentiford G.D."/>
            <person name="Williams B.A."/>
        </authorList>
    </citation>
    <scope>NUCLEOTIDE SEQUENCE [LARGE SCALE GENOMIC DNA]</scope>
    <source>
        <strain evidence="3">canceri</strain>
    </source>
</reference>
<keyword evidence="1" id="KW-0472">Membrane</keyword>
<comment type="caution">
    <text evidence="2">The sequence shown here is derived from an EMBL/GenBank/DDBJ whole genome shotgun (WGS) entry which is preliminary data.</text>
</comment>
<dbReference type="AlphaFoldDB" id="A0A1X0QER4"/>
<dbReference type="Proteomes" id="UP000192501">
    <property type="component" value="Unassembled WGS sequence"/>
</dbReference>
<keyword evidence="1" id="KW-1133">Transmembrane helix</keyword>
<feature type="transmembrane region" description="Helical" evidence="1">
    <location>
        <begin position="80"/>
        <end position="102"/>
    </location>
</feature>
<name>A0A1X0QER4_9MICR</name>
<dbReference type="VEuPathDB" id="MicrosporidiaDB:A0H76_55"/>
<evidence type="ECO:0000313" key="2">
    <source>
        <dbReference type="EMBL" id="ORD98242.1"/>
    </source>
</evidence>
<accession>A0A1X0QER4</accession>